<evidence type="ECO:0000313" key="3">
    <source>
        <dbReference type="Proteomes" id="UP000191154"/>
    </source>
</evidence>
<dbReference type="Proteomes" id="UP000191154">
    <property type="component" value="Unassembled WGS sequence"/>
</dbReference>
<dbReference type="RefSeq" id="WP_077865597.1">
    <property type="nucleotide sequence ID" value="NZ_LZYZ01000004.1"/>
</dbReference>
<accession>A0A1S8N5Y3</accession>
<organism evidence="2 3">
    <name type="scientific">Clostridium saccharobutylicum</name>
    <dbReference type="NCBI Taxonomy" id="169679"/>
    <lineage>
        <taxon>Bacteria</taxon>
        <taxon>Bacillati</taxon>
        <taxon>Bacillota</taxon>
        <taxon>Clostridia</taxon>
        <taxon>Eubacteriales</taxon>
        <taxon>Clostridiaceae</taxon>
        <taxon>Clostridium</taxon>
    </lineage>
</organism>
<dbReference type="EMBL" id="LZYZ01000004">
    <property type="protein sequence ID" value="OOM11926.1"/>
    <property type="molecule type" value="Genomic_DNA"/>
</dbReference>
<evidence type="ECO:0000256" key="1">
    <source>
        <dbReference type="SAM" id="Phobius"/>
    </source>
</evidence>
<proteinExistence type="predicted"/>
<keyword evidence="1" id="KW-0472">Membrane</keyword>
<protein>
    <submittedName>
        <fullName evidence="2">Uncharacterized protein</fullName>
    </submittedName>
</protein>
<gene>
    <name evidence="2" type="ORF">CLOSAC_23540</name>
</gene>
<comment type="caution">
    <text evidence="2">The sequence shown here is derived from an EMBL/GenBank/DDBJ whole genome shotgun (WGS) entry which is preliminary data.</text>
</comment>
<reference evidence="2 3" key="1">
    <citation type="submission" date="2016-05" db="EMBL/GenBank/DDBJ databases">
        <title>Microbial solvent formation.</title>
        <authorList>
            <person name="Poehlein A."/>
            <person name="Montoya Solano J.D."/>
            <person name="Flitsch S."/>
            <person name="Krabben P."/>
            <person name="Duerre P."/>
            <person name="Daniel R."/>
        </authorList>
    </citation>
    <scope>NUCLEOTIDE SEQUENCE [LARGE SCALE GENOMIC DNA]</scope>
    <source>
        <strain evidence="2 3">L1-8</strain>
    </source>
</reference>
<sequence>MLKEGLIILLFLTVLIGFIFLLYYMGILKRKVVVTIVDVLPLGLFKDTNTNLEEKILEDHDHENSNSDELNVIKLDNENSLNELQESSNSKSLELFEENNIQQIKNEEIVYWTPQGKHYHKTKNCRTLLRSKVVNSGSIEQSGKLTGCNKCN</sequence>
<keyword evidence="1" id="KW-1133">Transmembrane helix</keyword>
<name>A0A1S8N5Y3_CLOSA</name>
<dbReference type="AlphaFoldDB" id="A0A1S8N5Y3"/>
<keyword evidence="1" id="KW-0812">Transmembrane</keyword>
<feature type="transmembrane region" description="Helical" evidence="1">
    <location>
        <begin position="6"/>
        <end position="25"/>
    </location>
</feature>
<evidence type="ECO:0000313" key="2">
    <source>
        <dbReference type="EMBL" id="OOM11926.1"/>
    </source>
</evidence>